<dbReference type="Proteomes" id="UP000799291">
    <property type="component" value="Unassembled WGS sequence"/>
</dbReference>
<accession>A0A6G1JFV8</accession>
<feature type="compositionally biased region" description="Acidic residues" evidence="1">
    <location>
        <begin position="153"/>
        <end position="167"/>
    </location>
</feature>
<dbReference type="InterPro" id="IPR024630">
    <property type="entry name" value="Stc1"/>
</dbReference>
<proteinExistence type="predicted"/>
<sequence>MCIVDASDQTAHLISLEGVPLPEKIKCDRCRHFKSQKNFSNRSLHDARRAIQQHGPHAKYKINCQQCTGRQIVELRCSMCNKTKGLEDFAKSQRAKLSDAECYACVEARLAQDAVNEEVYDGDDPSKAFTPTESVSGNFPSVWDTTTTATESEAGDDWQDSKDDDGEAGGINLSVDFARKLTMHSNHETLIETEYESGSQANDGVDWQTVPTKSWHTKSQNTASTSSGFDPNKYGTPSNRPSIASVSGSVRTFTSGYAEHDTMSCKNGWAKIKACDPKKDPEYQLKFKPVQEEDWSSDEGEQNGADDSDSDDDDVSI</sequence>
<organism evidence="3 4">
    <name type="scientific">Lentithecium fluviatile CBS 122367</name>
    <dbReference type="NCBI Taxonomy" id="1168545"/>
    <lineage>
        <taxon>Eukaryota</taxon>
        <taxon>Fungi</taxon>
        <taxon>Dikarya</taxon>
        <taxon>Ascomycota</taxon>
        <taxon>Pezizomycotina</taxon>
        <taxon>Dothideomycetes</taxon>
        <taxon>Pleosporomycetidae</taxon>
        <taxon>Pleosporales</taxon>
        <taxon>Massarineae</taxon>
        <taxon>Lentitheciaceae</taxon>
        <taxon>Lentithecium</taxon>
    </lineage>
</organism>
<feature type="region of interest" description="Disordered" evidence="1">
    <location>
        <begin position="120"/>
        <end position="170"/>
    </location>
</feature>
<dbReference type="Pfam" id="PF12898">
    <property type="entry name" value="Stc1"/>
    <property type="match status" value="1"/>
</dbReference>
<dbReference type="OrthoDB" id="3514033at2759"/>
<feature type="region of interest" description="Disordered" evidence="1">
    <location>
        <begin position="212"/>
        <end position="247"/>
    </location>
</feature>
<feature type="domain" description="Stc1" evidence="2">
    <location>
        <begin position="26"/>
        <end position="107"/>
    </location>
</feature>
<evidence type="ECO:0000313" key="4">
    <source>
        <dbReference type="Proteomes" id="UP000799291"/>
    </source>
</evidence>
<gene>
    <name evidence="3" type="ORF">K458DRAFT_383773</name>
</gene>
<evidence type="ECO:0000259" key="2">
    <source>
        <dbReference type="Pfam" id="PF12898"/>
    </source>
</evidence>
<feature type="compositionally biased region" description="Acidic residues" evidence="1">
    <location>
        <begin position="292"/>
        <end position="317"/>
    </location>
</feature>
<protein>
    <recommendedName>
        <fullName evidence="2">Stc1 domain-containing protein</fullName>
    </recommendedName>
</protein>
<feature type="region of interest" description="Disordered" evidence="1">
    <location>
        <begin position="283"/>
        <end position="317"/>
    </location>
</feature>
<evidence type="ECO:0000256" key="1">
    <source>
        <dbReference type="SAM" id="MobiDB-lite"/>
    </source>
</evidence>
<dbReference type="EMBL" id="MU005572">
    <property type="protein sequence ID" value="KAF2689110.1"/>
    <property type="molecule type" value="Genomic_DNA"/>
</dbReference>
<dbReference type="AlphaFoldDB" id="A0A6G1JFV8"/>
<feature type="compositionally biased region" description="Polar residues" evidence="1">
    <location>
        <begin position="129"/>
        <end position="151"/>
    </location>
</feature>
<reference evidence="3" key="1">
    <citation type="journal article" date="2020" name="Stud. Mycol.">
        <title>101 Dothideomycetes genomes: a test case for predicting lifestyles and emergence of pathogens.</title>
        <authorList>
            <person name="Haridas S."/>
            <person name="Albert R."/>
            <person name="Binder M."/>
            <person name="Bloem J."/>
            <person name="Labutti K."/>
            <person name="Salamov A."/>
            <person name="Andreopoulos B."/>
            <person name="Baker S."/>
            <person name="Barry K."/>
            <person name="Bills G."/>
            <person name="Bluhm B."/>
            <person name="Cannon C."/>
            <person name="Castanera R."/>
            <person name="Culley D."/>
            <person name="Daum C."/>
            <person name="Ezra D."/>
            <person name="Gonzalez J."/>
            <person name="Henrissat B."/>
            <person name="Kuo A."/>
            <person name="Liang C."/>
            <person name="Lipzen A."/>
            <person name="Lutzoni F."/>
            <person name="Magnuson J."/>
            <person name="Mondo S."/>
            <person name="Nolan M."/>
            <person name="Ohm R."/>
            <person name="Pangilinan J."/>
            <person name="Park H.-J."/>
            <person name="Ramirez L."/>
            <person name="Alfaro M."/>
            <person name="Sun H."/>
            <person name="Tritt A."/>
            <person name="Yoshinaga Y."/>
            <person name="Zwiers L.-H."/>
            <person name="Turgeon B."/>
            <person name="Goodwin S."/>
            <person name="Spatafora J."/>
            <person name="Crous P."/>
            <person name="Grigoriev I."/>
        </authorList>
    </citation>
    <scope>NUCLEOTIDE SEQUENCE</scope>
    <source>
        <strain evidence="3">CBS 122367</strain>
    </source>
</reference>
<name>A0A6G1JFV8_9PLEO</name>
<evidence type="ECO:0000313" key="3">
    <source>
        <dbReference type="EMBL" id="KAF2689110.1"/>
    </source>
</evidence>
<keyword evidence="4" id="KW-1185">Reference proteome</keyword>